<protein>
    <submittedName>
        <fullName evidence="1">Uncharacterized protein</fullName>
    </submittedName>
</protein>
<gene>
    <name evidence="1" type="ORF">EI97DRAFT_129284</name>
</gene>
<proteinExistence type="predicted"/>
<evidence type="ECO:0000313" key="1">
    <source>
        <dbReference type="EMBL" id="KAF2274436.1"/>
    </source>
</evidence>
<sequence>MQCLVEHRQLGTTSRPKRGYRAFSESLRYSPFPQRWVCPARLTIAVRLVLARRMSPDISRTGDTPKIRSPNRSVCNEFITVLRTSILCLVAQVCSAVISATANPASPVQHWNTIRPFKCTLVARPVVLTIKRGRHWTFTGAAARQTRNAMIASLLWPPPQVAGTGSSTSVTCPPICSKRCPSSALPRCRTKGHI</sequence>
<dbReference type="Proteomes" id="UP000800097">
    <property type="component" value="Unassembled WGS sequence"/>
</dbReference>
<reference evidence="1" key="1">
    <citation type="journal article" date="2020" name="Stud. Mycol.">
        <title>101 Dothideomycetes genomes: a test case for predicting lifestyles and emergence of pathogens.</title>
        <authorList>
            <person name="Haridas S."/>
            <person name="Albert R."/>
            <person name="Binder M."/>
            <person name="Bloem J."/>
            <person name="Labutti K."/>
            <person name="Salamov A."/>
            <person name="Andreopoulos B."/>
            <person name="Baker S."/>
            <person name="Barry K."/>
            <person name="Bills G."/>
            <person name="Bluhm B."/>
            <person name="Cannon C."/>
            <person name="Castanera R."/>
            <person name="Culley D."/>
            <person name="Daum C."/>
            <person name="Ezra D."/>
            <person name="Gonzalez J."/>
            <person name="Henrissat B."/>
            <person name="Kuo A."/>
            <person name="Liang C."/>
            <person name="Lipzen A."/>
            <person name="Lutzoni F."/>
            <person name="Magnuson J."/>
            <person name="Mondo S."/>
            <person name="Nolan M."/>
            <person name="Ohm R."/>
            <person name="Pangilinan J."/>
            <person name="Park H.-J."/>
            <person name="Ramirez L."/>
            <person name="Alfaro M."/>
            <person name="Sun H."/>
            <person name="Tritt A."/>
            <person name="Yoshinaga Y."/>
            <person name="Zwiers L.-H."/>
            <person name="Turgeon B."/>
            <person name="Goodwin S."/>
            <person name="Spatafora J."/>
            <person name="Crous P."/>
            <person name="Grigoriev I."/>
        </authorList>
    </citation>
    <scope>NUCLEOTIDE SEQUENCE</scope>
    <source>
        <strain evidence="1">CBS 379.55</strain>
    </source>
</reference>
<name>A0A6A6JFN3_WESOR</name>
<evidence type="ECO:0000313" key="2">
    <source>
        <dbReference type="Proteomes" id="UP000800097"/>
    </source>
</evidence>
<accession>A0A6A6JFN3</accession>
<organism evidence="1 2">
    <name type="scientific">Westerdykella ornata</name>
    <dbReference type="NCBI Taxonomy" id="318751"/>
    <lineage>
        <taxon>Eukaryota</taxon>
        <taxon>Fungi</taxon>
        <taxon>Dikarya</taxon>
        <taxon>Ascomycota</taxon>
        <taxon>Pezizomycotina</taxon>
        <taxon>Dothideomycetes</taxon>
        <taxon>Pleosporomycetidae</taxon>
        <taxon>Pleosporales</taxon>
        <taxon>Sporormiaceae</taxon>
        <taxon>Westerdykella</taxon>
    </lineage>
</organism>
<keyword evidence="2" id="KW-1185">Reference proteome</keyword>
<dbReference type="EMBL" id="ML986503">
    <property type="protein sequence ID" value="KAF2274436.1"/>
    <property type="molecule type" value="Genomic_DNA"/>
</dbReference>
<dbReference type="AlphaFoldDB" id="A0A6A6JFN3"/>
<dbReference type="GeneID" id="54546276"/>
<dbReference type="RefSeq" id="XP_033651975.1">
    <property type="nucleotide sequence ID" value="XM_033793101.1"/>
</dbReference>